<evidence type="ECO:0000256" key="2">
    <source>
        <dbReference type="ARBA" id="ARBA00023315"/>
    </source>
</evidence>
<dbReference type="STRING" id="441375.B6A9B7"/>
<dbReference type="GeneID" id="6994180"/>
<dbReference type="InterPro" id="IPR000182">
    <property type="entry name" value="GNAT_dom"/>
</dbReference>
<feature type="domain" description="N-acetyltransferase" evidence="4">
    <location>
        <begin position="2"/>
        <end position="154"/>
    </location>
</feature>
<dbReference type="PANTHER" id="PTHR23091">
    <property type="entry name" value="N-TERMINAL ACETYLTRANSFERASE"/>
    <property type="match status" value="1"/>
</dbReference>
<dbReference type="PROSITE" id="PS51186">
    <property type="entry name" value="GNAT"/>
    <property type="match status" value="1"/>
</dbReference>
<dbReference type="CDD" id="cd04301">
    <property type="entry name" value="NAT_SF"/>
    <property type="match status" value="1"/>
</dbReference>
<gene>
    <name evidence="5" type="ORF">CMU_038750</name>
</gene>
<dbReference type="AlphaFoldDB" id="B6A9B7"/>
<dbReference type="EC" id="2.3.1.88" evidence="5"/>
<evidence type="ECO:0000256" key="1">
    <source>
        <dbReference type="ARBA" id="ARBA00022679"/>
    </source>
</evidence>
<evidence type="ECO:0000313" key="6">
    <source>
        <dbReference type="Proteomes" id="UP000001460"/>
    </source>
</evidence>
<proteinExistence type="inferred from homology"/>
<dbReference type="RefSeq" id="XP_002139157.1">
    <property type="nucleotide sequence ID" value="XM_002139121.1"/>
</dbReference>
<dbReference type="GO" id="GO:1990189">
    <property type="term" value="F:protein N-terminal-serine acetyltransferase activity"/>
    <property type="evidence" value="ECO:0007669"/>
    <property type="project" value="TreeGrafter"/>
</dbReference>
<dbReference type="Gene3D" id="3.40.630.30">
    <property type="match status" value="1"/>
</dbReference>
<dbReference type="OMA" id="MSMQNAN"/>
<dbReference type="EMBL" id="DS989726">
    <property type="protein sequence ID" value="EEA04808.1"/>
    <property type="molecule type" value="Genomic_DNA"/>
</dbReference>
<name>B6A9B7_CRYMR</name>
<dbReference type="GO" id="GO:1990190">
    <property type="term" value="F:protein-N-terminal-glutamate acetyltransferase activity"/>
    <property type="evidence" value="ECO:0007669"/>
    <property type="project" value="TreeGrafter"/>
</dbReference>
<dbReference type="Proteomes" id="UP000001460">
    <property type="component" value="Unassembled WGS sequence"/>
</dbReference>
<dbReference type="VEuPathDB" id="CryptoDB:CMU_038750"/>
<dbReference type="SUPFAM" id="SSF55729">
    <property type="entry name" value="Acyl-CoA N-acyltransferases (Nat)"/>
    <property type="match status" value="1"/>
</dbReference>
<reference evidence="5" key="1">
    <citation type="submission" date="2008-06" db="EMBL/GenBank/DDBJ databases">
        <authorList>
            <person name="Lorenzi H."/>
            <person name="Inman J."/>
            <person name="Miller J."/>
            <person name="Schobel S."/>
            <person name="Amedeo P."/>
            <person name="Caler E.V."/>
            <person name="da Silva J."/>
        </authorList>
    </citation>
    <scope>NUCLEOTIDE SEQUENCE [LARGE SCALE GENOMIC DNA]</scope>
    <source>
        <strain evidence="5">RN66</strain>
    </source>
</reference>
<evidence type="ECO:0000259" key="4">
    <source>
        <dbReference type="PROSITE" id="PS51186"/>
    </source>
</evidence>
<dbReference type="InterPro" id="IPR016181">
    <property type="entry name" value="Acyl_CoA_acyltransferase"/>
</dbReference>
<keyword evidence="1 5" id="KW-0808">Transferase</keyword>
<dbReference type="OrthoDB" id="25586at2759"/>
<keyword evidence="6" id="KW-1185">Reference proteome</keyword>
<dbReference type="eggNOG" id="KOG3235">
    <property type="taxonomic scope" value="Eukaryota"/>
</dbReference>
<sequence>MACLRRATIDDVFSMQQCNLYCLPENYQIKYYYFHSVTWPQLLQVATDSAETNKITGYVLAKIEDESGINHGHITSIAVLRSHRCLGIARKLLEQTHYEMKNTFNTPYCSLHVRVSNLAAKHLYQSVLNYISQCIESKYYADNEDAYFMKLYFKK</sequence>
<keyword evidence="2 5" id="KW-0012">Acyltransferase</keyword>
<dbReference type="GO" id="GO:0031415">
    <property type="term" value="C:NatA complex"/>
    <property type="evidence" value="ECO:0007669"/>
    <property type="project" value="InterPro"/>
</dbReference>
<dbReference type="PANTHER" id="PTHR23091:SF4">
    <property type="entry name" value="N-TERMINAL AMINO-ACID N(ALPHA)-ACETYLTRANSFERASE NATA"/>
    <property type="match status" value="1"/>
</dbReference>
<accession>B6A9B7</accession>
<organism evidence="5 6">
    <name type="scientific">Cryptosporidium muris (strain RN66)</name>
    <dbReference type="NCBI Taxonomy" id="441375"/>
    <lineage>
        <taxon>Eukaryota</taxon>
        <taxon>Sar</taxon>
        <taxon>Alveolata</taxon>
        <taxon>Apicomplexa</taxon>
        <taxon>Conoidasida</taxon>
        <taxon>Coccidia</taxon>
        <taxon>Eucoccidiorida</taxon>
        <taxon>Eimeriorina</taxon>
        <taxon>Cryptosporidiidae</taxon>
        <taxon>Cryptosporidium</taxon>
    </lineage>
</organism>
<comment type="similarity">
    <text evidence="3">Belongs to the acetyltransferase family. ARD1 subfamily.</text>
</comment>
<dbReference type="Pfam" id="PF00583">
    <property type="entry name" value="Acetyltransf_1"/>
    <property type="match status" value="1"/>
</dbReference>
<dbReference type="InterPro" id="IPR045047">
    <property type="entry name" value="Ard1-like"/>
</dbReference>
<evidence type="ECO:0000256" key="3">
    <source>
        <dbReference type="ARBA" id="ARBA00025786"/>
    </source>
</evidence>
<protein>
    <submittedName>
        <fullName evidence="5">N-terminal acetyltransferase complex ARD1 subunit, putative</fullName>
        <ecNumber evidence="5">2.3.1.88</ecNumber>
    </submittedName>
</protein>
<evidence type="ECO:0000313" key="5">
    <source>
        <dbReference type="EMBL" id="EEA04808.1"/>
    </source>
</evidence>